<dbReference type="InterPro" id="IPR020846">
    <property type="entry name" value="MFS_dom"/>
</dbReference>
<dbReference type="InterPro" id="IPR003663">
    <property type="entry name" value="Sugar/inositol_transpt"/>
</dbReference>
<feature type="transmembrane region" description="Helical" evidence="6">
    <location>
        <begin position="86"/>
        <end position="105"/>
    </location>
</feature>
<evidence type="ECO:0000256" key="6">
    <source>
        <dbReference type="SAM" id="Phobius"/>
    </source>
</evidence>
<feature type="transmembrane region" description="Helical" evidence="6">
    <location>
        <begin position="388"/>
        <end position="409"/>
    </location>
</feature>
<evidence type="ECO:0000256" key="5">
    <source>
        <dbReference type="ARBA" id="ARBA00023180"/>
    </source>
</evidence>
<dbReference type="InterPro" id="IPR005829">
    <property type="entry name" value="Sugar_transporter_CS"/>
</dbReference>
<keyword evidence="2 6" id="KW-0812">Transmembrane</keyword>
<feature type="transmembrane region" description="Helical" evidence="6">
    <location>
        <begin position="355"/>
        <end position="376"/>
    </location>
</feature>
<organism evidence="8 9">
    <name type="scientific">Vanessa tameamea</name>
    <name type="common">Kamehameha butterfly</name>
    <dbReference type="NCBI Taxonomy" id="334116"/>
    <lineage>
        <taxon>Eukaryota</taxon>
        <taxon>Metazoa</taxon>
        <taxon>Ecdysozoa</taxon>
        <taxon>Arthropoda</taxon>
        <taxon>Hexapoda</taxon>
        <taxon>Insecta</taxon>
        <taxon>Pterygota</taxon>
        <taxon>Neoptera</taxon>
        <taxon>Endopterygota</taxon>
        <taxon>Lepidoptera</taxon>
        <taxon>Glossata</taxon>
        <taxon>Ditrysia</taxon>
        <taxon>Papilionoidea</taxon>
        <taxon>Nymphalidae</taxon>
        <taxon>Nymphalinae</taxon>
        <taxon>Vanessa</taxon>
    </lineage>
</organism>
<name>A0ABM4AU50_VANTA</name>
<feature type="transmembrane region" description="Helical" evidence="6">
    <location>
        <begin position="59"/>
        <end position="79"/>
    </location>
</feature>
<evidence type="ECO:0000256" key="1">
    <source>
        <dbReference type="ARBA" id="ARBA00004141"/>
    </source>
</evidence>
<feature type="transmembrane region" description="Helical" evidence="6">
    <location>
        <begin position="316"/>
        <end position="335"/>
    </location>
</feature>
<feature type="transmembrane region" description="Helical" evidence="6">
    <location>
        <begin position="169"/>
        <end position="190"/>
    </location>
</feature>
<dbReference type="PANTHER" id="PTHR48021:SF47">
    <property type="entry name" value="GH17672P"/>
    <property type="match status" value="1"/>
</dbReference>
<feature type="transmembrane region" description="Helical" evidence="6">
    <location>
        <begin position="289"/>
        <end position="309"/>
    </location>
</feature>
<reference evidence="9" key="1">
    <citation type="submission" date="2025-08" db="UniProtKB">
        <authorList>
            <consortium name="RefSeq"/>
        </authorList>
    </citation>
    <scope>IDENTIFICATION</scope>
    <source>
        <tissue evidence="9">Whole body</tissue>
    </source>
</reference>
<evidence type="ECO:0000313" key="8">
    <source>
        <dbReference type="Proteomes" id="UP001652626"/>
    </source>
</evidence>
<dbReference type="SUPFAM" id="SSF103473">
    <property type="entry name" value="MFS general substrate transporter"/>
    <property type="match status" value="1"/>
</dbReference>
<evidence type="ECO:0000256" key="4">
    <source>
        <dbReference type="ARBA" id="ARBA00023136"/>
    </source>
</evidence>
<dbReference type="InterPro" id="IPR050549">
    <property type="entry name" value="MFS_Trehalose_Transporter"/>
</dbReference>
<dbReference type="InterPro" id="IPR036259">
    <property type="entry name" value="MFS_trans_sf"/>
</dbReference>
<keyword evidence="8" id="KW-1185">Reference proteome</keyword>
<accession>A0ABM4AU50</accession>
<evidence type="ECO:0000259" key="7">
    <source>
        <dbReference type="PROSITE" id="PS50850"/>
    </source>
</evidence>
<feature type="transmembrane region" description="Helical" evidence="6">
    <location>
        <begin position="252"/>
        <end position="274"/>
    </location>
</feature>
<dbReference type="PROSITE" id="PS00216">
    <property type="entry name" value="SUGAR_TRANSPORT_1"/>
    <property type="match status" value="1"/>
</dbReference>
<sequence length="472" mass="51535">MKLNISPSLIRQYAVVVIVNLAVLTTGMSLSWPSPVLVKLRNVTETPLPAPITAEEGSWVVAGGYLCAMITNIFGGMLLDLIGRKYCLLLSSLSKLCMALLLIFADKLWMFIFSRAVMAVIDSFVFIIVPVYASEIASKDHRGALGTFLQVFSSLGIVITLSVGPFLSYINFSIVMASVIAVTTMPLLFLPDTPFYLYSKGRTEEAIKVLTQLRGTELLANQEIEEYEISKKNENKVDKIALLKNRMFLKSISLGFLLVGGAQLVGFNAVSFYLQTVLESTKTSVKPEIASVIIGVIQVLASFCTTLIMSKFGRRSILMTSLSGMFLGMVGLGTFFKISGTEGYVITGFMNYLPIISLIIVIFCFCAGIGSLLWLVIAEIFEGPSRALGVSISITSSSLFIFITTKYFAQMTLAVGPAPTYWFFSAMCVLVGVLIAIFLPETKGKTFSEIQEALGGKTEKTKITDNSVKERI</sequence>
<feature type="transmembrane region" description="Helical" evidence="6">
    <location>
        <begin position="421"/>
        <end position="439"/>
    </location>
</feature>
<dbReference type="Proteomes" id="UP001652626">
    <property type="component" value="Chromosome 24"/>
</dbReference>
<dbReference type="Pfam" id="PF00083">
    <property type="entry name" value="Sugar_tr"/>
    <property type="match status" value="1"/>
</dbReference>
<dbReference type="RefSeq" id="XP_064074818.1">
    <property type="nucleotide sequence ID" value="XM_064218748.1"/>
</dbReference>
<dbReference type="Gene3D" id="1.20.1250.20">
    <property type="entry name" value="MFS general substrate transporter like domains"/>
    <property type="match status" value="2"/>
</dbReference>
<evidence type="ECO:0000256" key="2">
    <source>
        <dbReference type="ARBA" id="ARBA00022692"/>
    </source>
</evidence>
<keyword evidence="4 6" id="KW-0472">Membrane</keyword>
<feature type="domain" description="Major facilitator superfamily (MFS) profile" evidence="7">
    <location>
        <begin position="15"/>
        <end position="443"/>
    </location>
</feature>
<feature type="transmembrane region" description="Helical" evidence="6">
    <location>
        <begin position="144"/>
        <end position="163"/>
    </location>
</feature>
<proteinExistence type="predicted"/>
<comment type="subcellular location">
    <subcellularLocation>
        <location evidence="1">Membrane</location>
        <topology evidence="1">Multi-pass membrane protein</topology>
    </subcellularLocation>
</comment>
<dbReference type="PANTHER" id="PTHR48021">
    <property type="match status" value="1"/>
</dbReference>
<evidence type="ECO:0000256" key="3">
    <source>
        <dbReference type="ARBA" id="ARBA00022989"/>
    </source>
</evidence>
<keyword evidence="5" id="KW-0325">Glycoprotein</keyword>
<evidence type="ECO:0000313" key="9">
    <source>
        <dbReference type="RefSeq" id="XP_064074818.1"/>
    </source>
</evidence>
<protein>
    <submittedName>
        <fullName evidence="9">Facilitated trehalose transporter Tret1-like</fullName>
    </submittedName>
</protein>
<dbReference type="PROSITE" id="PS50850">
    <property type="entry name" value="MFS"/>
    <property type="match status" value="1"/>
</dbReference>
<dbReference type="PRINTS" id="PR00171">
    <property type="entry name" value="SUGRTRNSPORT"/>
</dbReference>
<dbReference type="GeneID" id="113402671"/>
<feature type="transmembrane region" description="Helical" evidence="6">
    <location>
        <begin position="111"/>
        <end position="132"/>
    </location>
</feature>
<gene>
    <name evidence="9" type="primary">LOC113402671</name>
</gene>
<dbReference type="InterPro" id="IPR005828">
    <property type="entry name" value="MFS_sugar_transport-like"/>
</dbReference>
<keyword evidence="3 6" id="KW-1133">Transmembrane helix</keyword>
<feature type="transmembrane region" description="Helical" evidence="6">
    <location>
        <begin position="12"/>
        <end position="32"/>
    </location>
</feature>